<name>A0AAE1I015_9NEOP</name>
<organism evidence="2 3">
    <name type="scientific">Frankliniella fusca</name>
    <dbReference type="NCBI Taxonomy" id="407009"/>
    <lineage>
        <taxon>Eukaryota</taxon>
        <taxon>Metazoa</taxon>
        <taxon>Ecdysozoa</taxon>
        <taxon>Arthropoda</taxon>
        <taxon>Hexapoda</taxon>
        <taxon>Insecta</taxon>
        <taxon>Pterygota</taxon>
        <taxon>Neoptera</taxon>
        <taxon>Paraneoptera</taxon>
        <taxon>Thysanoptera</taxon>
        <taxon>Terebrantia</taxon>
        <taxon>Thripoidea</taxon>
        <taxon>Thripidae</taxon>
        <taxon>Frankliniella</taxon>
    </lineage>
</organism>
<feature type="compositionally biased region" description="Basic and acidic residues" evidence="1">
    <location>
        <begin position="143"/>
        <end position="161"/>
    </location>
</feature>
<feature type="compositionally biased region" description="Polar residues" evidence="1">
    <location>
        <begin position="162"/>
        <end position="171"/>
    </location>
</feature>
<protein>
    <submittedName>
        <fullName evidence="2">Signal transduction histidine-protein kinase ArlS</fullName>
    </submittedName>
</protein>
<keyword evidence="2" id="KW-0808">Transferase</keyword>
<proteinExistence type="predicted"/>
<dbReference type="EMBL" id="JAHWGI010001410">
    <property type="protein sequence ID" value="KAK3930114.1"/>
    <property type="molecule type" value="Genomic_DNA"/>
</dbReference>
<keyword evidence="3" id="KW-1185">Reference proteome</keyword>
<feature type="region of interest" description="Disordered" evidence="1">
    <location>
        <begin position="128"/>
        <end position="187"/>
    </location>
</feature>
<accession>A0AAE1I015</accession>
<reference evidence="2" key="1">
    <citation type="submission" date="2021-07" db="EMBL/GenBank/DDBJ databases">
        <authorList>
            <person name="Catto M.A."/>
            <person name="Jacobson A."/>
            <person name="Kennedy G."/>
            <person name="Labadie P."/>
            <person name="Hunt B.G."/>
            <person name="Srinivasan R."/>
        </authorList>
    </citation>
    <scope>NUCLEOTIDE SEQUENCE</scope>
    <source>
        <strain evidence="2">PL_HMW_Pooled</strain>
        <tissue evidence="2">Head</tissue>
    </source>
</reference>
<evidence type="ECO:0000313" key="3">
    <source>
        <dbReference type="Proteomes" id="UP001219518"/>
    </source>
</evidence>
<dbReference type="GO" id="GO:0016301">
    <property type="term" value="F:kinase activity"/>
    <property type="evidence" value="ECO:0007669"/>
    <property type="project" value="UniProtKB-KW"/>
</dbReference>
<dbReference type="AlphaFoldDB" id="A0AAE1I015"/>
<keyword evidence="2" id="KW-0418">Kinase</keyword>
<comment type="caution">
    <text evidence="2">The sequence shown here is derived from an EMBL/GenBank/DDBJ whole genome shotgun (WGS) entry which is preliminary data.</text>
</comment>
<evidence type="ECO:0000256" key="1">
    <source>
        <dbReference type="SAM" id="MobiDB-lite"/>
    </source>
</evidence>
<evidence type="ECO:0000313" key="2">
    <source>
        <dbReference type="EMBL" id="KAK3930114.1"/>
    </source>
</evidence>
<gene>
    <name evidence="2" type="ORF">KUF71_022814</name>
</gene>
<dbReference type="Proteomes" id="UP001219518">
    <property type="component" value="Unassembled WGS sequence"/>
</dbReference>
<sequence length="187" mass="21430">MSIFQKLKAKVNDHVTKISPDQLTRGWKYPVSSFKTRRSDYMTKNGTYPDNLLAYIKINNLNYYTCLPAVYNDQNAEAVDEMNSAINEGKIPFIVFYGKDGKRNHIVVHEFGEELDKNLLKKFDEKMEGQENSFNQPSTSKDSSSEEKTPQKRTSEGHTSQEQDLPSSPSVKRQKSSDCTRRGYNIS</sequence>
<reference evidence="2" key="2">
    <citation type="journal article" date="2023" name="BMC Genomics">
        <title>Pest status, molecular evolution, and epigenetic factors derived from the genome assembly of Frankliniella fusca, a thysanopteran phytovirus vector.</title>
        <authorList>
            <person name="Catto M.A."/>
            <person name="Labadie P.E."/>
            <person name="Jacobson A.L."/>
            <person name="Kennedy G.G."/>
            <person name="Srinivasan R."/>
            <person name="Hunt B.G."/>
        </authorList>
    </citation>
    <scope>NUCLEOTIDE SEQUENCE</scope>
    <source>
        <strain evidence="2">PL_HMW_Pooled</strain>
    </source>
</reference>